<feature type="coiled-coil region" evidence="1">
    <location>
        <begin position="65"/>
        <end position="95"/>
    </location>
</feature>
<feature type="region of interest" description="Disordered" evidence="2">
    <location>
        <begin position="1010"/>
        <end position="1167"/>
    </location>
</feature>
<feature type="compositionally biased region" description="Basic and acidic residues" evidence="2">
    <location>
        <begin position="1210"/>
        <end position="1223"/>
    </location>
</feature>
<feature type="coiled-coil region" evidence="1">
    <location>
        <begin position="488"/>
        <end position="515"/>
    </location>
</feature>
<keyword evidence="1" id="KW-0175">Coiled coil</keyword>
<feature type="region of interest" description="Disordered" evidence="2">
    <location>
        <begin position="1188"/>
        <end position="1238"/>
    </location>
</feature>
<feature type="compositionally biased region" description="Polar residues" evidence="2">
    <location>
        <begin position="1050"/>
        <end position="1067"/>
    </location>
</feature>
<sequence>MSSFSRPALEMLQAAEVALTQRRCYGSGVREGTGTYPYKTTDTRGGDYPTGHWYRDPNNRAPLPVANVEELQQQLSRAMRELIELRAELAAERDRRYETLIAMGRQWKEDVLVEVHRRDAALHSDVSAVEEKMAAQWKESNEGRLVMQRQLEEAMRAGKVRDTSQFQLREEMQETARQLEERVDVAMSQSSAARADCSRQLEQERATLSQRLDAELLRLVEMRRDDQRALQQAKALIREEGLKVKGEIRRTVQEVWEASASSLMKTATEPLEQLRAELRQTKAAAHAMEERVADCVRTCQAECRMLTTTTTERLHALESKEAVATSSIDRVERKADSAYETVRHIEATIVAANEATERAIVQAAGASERTLKVEHALTDRDNRLVAIEAQLHAIATAEGLRAEVEACKRQAGRLESHIEAAGAMCTRVEKLADRSAEQVISFANRIDSCERSTQRGVDAVQRVQEGLEACKSEGQQMRTHFDTNEAVLQRHTHLFAQLEQRVAGQENRLGLWRQQQEQYVKDQMTVQRELTERAEVTHNVASRAQQVSSDARAEVHRLERRLDDADRSLTSISAETTTLRGSIDSQRTQVLEVERRLKQQVADELRSLESRVDAQMAPVKKLERKSTELMELAEAQTQDLRKKLVECEKHLHEMGARVQDYLKDAVQHHVSGVQKRLFTALNECVSGVTERVAAVEEATEKSQQRMADVPQQLATMQQASAKLELQVKVLEASLQSLSRQAQELAAHADTQAGNCQCLGTMQQEVMRLTAVQQRTQQDMKLLQEAIRALQAMVTAGSIRERSLSELGMSQARTASTDMVPVAEAISSSPSAHQPNSSGVRTSPHTSVVGTPAQPQPQRAAAVAAPPLANISRASLQELQDRQRASSGSRSSSSKEGSGERQALHLSGVSSVRPSGEQEERLHSLVEPADHSAASAGSDDAVEAFVDSPGAAAGLRRTSAGTASSVSVPQLATAATETVEQLSAPAQASTQASAVGTVSQCTAIREFTTITSSSSLSDSDSSEDGGEGTQERVVPARRTTPSEERTDDVSSDLTTAVTLTSEASPNQSSRRHNLPLSSLGQRRAVKTSAAWGQGSSGSSEEGTPASRGATVAKASPSQPQQQPFLSKGELKSASQRAESMDSSDDRVQAMSQHNSDTEGVKPATMTEKVSVDVEHLRATRISQAATARDFALPPYNPNWNNWDEDAEEDNGEGRREKNKERGEAFEPQPFRPPGALHTAVPASENKADDAAMQVTNVNTSSDTLGSRGTSFTTPAAGPAATVLHYRQDAPDELRATPRRVFVSTSAHGRGVGTQQQAEQLSDSVPRHGRSTTSSSSSTERVEALSLRGSRQSLPQRAPTVMRQYTNFDDSTSSEDA</sequence>
<reference evidence="3" key="1">
    <citation type="submission" date="2012-08" db="EMBL/GenBank/DDBJ databases">
        <title>Comparative genomics of metastatic and non-metastatic Leishmania guyanensis provides insights into polygenic factors involved in Leishmania RNA virus infection.</title>
        <authorList>
            <person name="Smith D."/>
            <person name="Hertz-Fowler C."/>
            <person name="Martin R."/>
            <person name="Dickens N."/>
            <person name="Fasel N."/>
            <person name="Falquet L."/>
            <person name="Beverley S."/>
            <person name="Zangger H."/>
            <person name="Calderon-Copete S."/>
            <person name="Mottram J."/>
            <person name="Xenarios I."/>
        </authorList>
    </citation>
    <scope>NUCLEOTIDE SEQUENCE</scope>
    <source>
        <strain evidence="3">MHOM/BR/75/M4147/SSU:IR2SAT-LUC</strain>
    </source>
</reference>
<feature type="region of interest" description="Disordered" evidence="2">
    <location>
        <begin position="825"/>
        <end position="862"/>
    </location>
</feature>
<feature type="compositionally biased region" description="Low complexity" evidence="2">
    <location>
        <begin position="826"/>
        <end position="837"/>
    </location>
</feature>
<evidence type="ECO:0000256" key="2">
    <source>
        <dbReference type="SAM" id="MobiDB-lite"/>
    </source>
</evidence>
<feature type="region of interest" description="Disordered" evidence="2">
    <location>
        <begin position="1302"/>
        <end position="1375"/>
    </location>
</feature>
<feature type="coiled-coil region" evidence="1">
    <location>
        <begin position="541"/>
        <end position="650"/>
    </location>
</feature>
<feature type="compositionally biased region" description="Low complexity" evidence="2">
    <location>
        <begin position="1091"/>
        <end position="1101"/>
    </location>
</feature>
<gene>
    <name evidence="3" type="primary">LgM4147LRVhigh.12.00430.00130</name>
    <name evidence="3" type="ORF">BN36_1212370</name>
</gene>
<accession>A0A1E1IR38</accession>
<feature type="region of interest" description="Disordered" evidence="2">
    <location>
        <begin position="877"/>
        <end position="922"/>
    </location>
</feature>
<feature type="compositionally biased region" description="Polar residues" evidence="2">
    <location>
        <begin position="1302"/>
        <end position="1321"/>
    </location>
</feature>
<feature type="compositionally biased region" description="Low complexity" evidence="2">
    <location>
        <begin position="885"/>
        <end position="895"/>
    </location>
</feature>
<name>A0A1E1IR38_LEIGU</name>
<feature type="coiled-coil region" evidence="1">
    <location>
        <begin position="169"/>
        <end position="218"/>
    </location>
</feature>
<evidence type="ECO:0000256" key="1">
    <source>
        <dbReference type="SAM" id="Coils"/>
    </source>
</evidence>
<feature type="compositionally biased region" description="Low complexity" evidence="2">
    <location>
        <begin position="851"/>
        <end position="862"/>
    </location>
</feature>
<evidence type="ECO:0000313" key="3">
    <source>
        <dbReference type="EMBL" id="CCM13726.1"/>
    </source>
</evidence>
<protein>
    <submittedName>
        <fullName evidence="3">Uncharacterized protein</fullName>
    </submittedName>
</protein>
<feature type="compositionally biased region" description="Polar residues" evidence="2">
    <location>
        <begin position="838"/>
        <end position="848"/>
    </location>
</feature>
<feature type="coiled-coil region" evidence="1">
    <location>
        <begin position="713"/>
        <end position="747"/>
    </location>
</feature>
<organism evidence="3">
    <name type="scientific">Leishmania guyanensis</name>
    <dbReference type="NCBI Taxonomy" id="5670"/>
    <lineage>
        <taxon>Eukaryota</taxon>
        <taxon>Discoba</taxon>
        <taxon>Euglenozoa</taxon>
        <taxon>Kinetoplastea</taxon>
        <taxon>Metakinetoplastina</taxon>
        <taxon>Trypanosomatida</taxon>
        <taxon>Trypanosomatidae</taxon>
        <taxon>Leishmaniinae</taxon>
        <taxon>Leishmania</taxon>
        <taxon>Leishmania guyanensis species complex</taxon>
    </lineage>
</organism>
<dbReference type="EMBL" id="CALQ01000353">
    <property type="protein sequence ID" value="CCM13726.1"/>
    <property type="molecule type" value="Genomic_DNA"/>
</dbReference>
<proteinExistence type="predicted"/>